<proteinExistence type="predicted"/>
<reference evidence="2" key="1">
    <citation type="journal article" date="2019" name="Int. J. Syst. Evol. Microbiol.">
        <title>The Global Catalogue of Microorganisms (GCM) 10K type strain sequencing project: providing services to taxonomists for standard genome sequencing and annotation.</title>
        <authorList>
            <consortium name="The Broad Institute Genomics Platform"/>
            <consortium name="The Broad Institute Genome Sequencing Center for Infectious Disease"/>
            <person name="Wu L."/>
            <person name="Ma J."/>
        </authorList>
    </citation>
    <scope>NUCLEOTIDE SEQUENCE [LARGE SCALE GENOMIC DNA]</scope>
    <source>
        <strain evidence="2">CGMCC 4.7638</strain>
    </source>
</reference>
<dbReference type="EMBL" id="JBHUKQ010000010">
    <property type="protein sequence ID" value="MFD2481893.1"/>
    <property type="molecule type" value="Genomic_DNA"/>
</dbReference>
<dbReference type="PANTHER" id="PTHR40267">
    <property type="entry name" value="BLR3294 PROTEIN"/>
    <property type="match status" value="1"/>
</dbReference>
<dbReference type="PANTHER" id="PTHR40267:SF1">
    <property type="entry name" value="BLR3294 PROTEIN"/>
    <property type="match status" value="1"/>
</dbReference>
<evidence type="ECO:0000313" key="2">
    <source>
        <dbReference type="Proteomes" id="UP001597542"/>
    </source>
</evidence>
<dbReference type="InterPro" id="IPR026286">
    <property type="entry name" value="MaiA/AMDase"/>
</dbReference>
<dbReference type="Gene3D" id="3.40.50.12500">
    <property type="match status" value="1"/>
</dbReference>
<keyword evidence="2" id="KW-1185">Reference proteome</keyword>
<comment type="caution">
    <text evidence="1">The sequence shown here is derived from an EMBL/GenBank/DDBJ whole genome shotgun (WGS) entry which is preliminary data.</text>
</comment>
<dbReference type="Pfam" id="PF17645">
    <property type="entry name" value="Amdase"/>
    <property type="match status" value="1"/>
</dbReference>
<dbReference type="PIRSF" id="PIRSF015736">
    <property type="entry name" value="MI"/>
    <property type="match status" value="1"/>
</dbReference>
<dbReference type="RefSeq" id="WP_344272532.1">
    <property type="nucleotide sequence ID" value="NZ_BAAAHV010000011.1"/>
</dbReference>
<organism evidence="1 2">
    <name type="scientific">Amycolatopsis albidoflavus</name>
    <dbReference type="NCBI Taxonomy" id="102226"/>
    <lineage>
        <taxon>Bacteria</taxon>
        <taxon>Bacillati</taxon>
        <taxon>Actinomycetota</taxon>
        <taxon>Actinomycetes</taxon>
        <taxon>Pseudonocardiales</taxon>
        <taxon>Pseudonocardiaceae</taxon>
        <taxon>Amycolatopsis</taxon>
    </lineage>
</organism>
<name>A0ABW5HYI9_9PSEU</name>
<accession>A0ABW5HYI9</accession>
<sequence length="239" mass="24113">MQPGETRLGLIVPSSNTNAEPLTAAMLAGTRATAFASRFPLPADLDAVIDASLVGPAADLLAEAGISAIAFHGTSGSWLGLDHDRALAAGLAERTGAAATTASLALVAAVEALGVKKVGLVFPGPSSIADTIASEYGAAGIEVVSRSVPSRPMTNPEISGLPFSEISALVSAAASDAAEAIVCVGTNLRAAYLVPELESRLGVPIVDSAAATVWQLLALAGVSEQPQGWGRLFETDSRQ</sequence>
<protein>
    <recommendedName>
        <fullName evidence="3">Asp/Glu racemase</fullName>
    </recommendedName>
</protein>
<dbReference type="InterPro" id="IPR028082">
    <property type="entry name" value="Peripla_BP_I"/>
</dbReference>
<dbReference type="Proteomes" id="UP001597542">
    <property type="component" value="Unassembled WGS sequence"/>
</dbReference>
<gene>
    <name evidence="1" type="ORF">ACFSUT_16525</name>
</gene>
<dbReference type="InterPro" id="IPR053714">
    <property type="entry name" value="Iso_Racemase_Enz_sf"/>
</dbReference>
<evidence type="ECO:0000313" key="1">
    <source>
        <dbReference type="EMBL" id="MFD2481893.1"/>
    </source>
</evidence>
<dbReference type="SUPFAM" id="SSF53822">
    <property type="entry name" value="Periplasmic binding protein-like I"/>
    <property type="match status" value="1"/>
</dbReference>
<evidence type="ECO:0008006" key="3">
    <source>
        <dbReference type="Google" id="ProtNLM"/>
    </source>
</evidence>